<keyword evidence="1" id="KW-1133">Transmembrane helix</keyword>
<evidence type="ECO:0000313" key="3">
    <source>
        <dbReference type="Proteomes" id="UP000826300"/>
    </source>
</evidence>
<dbReference type="KEGG" id="nsm:JO391_10800"/>
<evidence type="ECO:0000256" key="1">
    <source>
        <dbReference type="SAM" id="Phobius"/>
    </source>
</evidence>
<keyword evidence="1" id="KW-0472">Membrane</keyword>
<feature type="transmembrane region" description="Helical" evidence="1">
    <location>
        <begin position="12"/>
        <end position="30"/>
    </location>
</feature>
<protein>
    <submittedName>
        <fullName evidence="2">DUF4405 domain-containing protein</fullName>
    </submittedName>
</protein>
<organism evidence="2 3">
    <name type="scientific">Neotabrizicola shimadae</name>
    <dbReference type="NCBI Taxonomy" id="2807096"/>
    <lineage>
        <taxon>Bacteria</taxon>
        <taxon>Pseudomonadati</taxon>
        <taxon>Pseudomonadota</taxon>
        <taxon>Alphaproteobacteria</taxon>
        <taxon>Rhodobacterales</taxon>
        <taxon>Paracoccaceae</taxon>
        <taxon>Neotabrizicola</taxon>
    </lineage>
</organism>
<dbReference type="AlphaFoldDB" id="A0A8G0ZTC3"/>
<dbReference type="RefSeq" id="WP_220660504.1">
    <property type="nucleotide sequence ID" value="NZ_CP069370.1"/>
</dbReference>
<gene>
    <name evidence="2" type="ORF">JO391_10800</name>
</gene>
<keyword evidence="3" id="KW-1185">Reference proteome</keyword>
<proteinExistence type="predicted"/>
<dbReference type="EMBL" id="CP069370">
    <property type="protein sequence ID" value="QYZ68280.1"/>
    <property type="molecule type" value="Genomic_DNA"/>
</dbReference>
<feature type="transmembrane region" description="Helical" evidence="1">
    <location>
        <begin position="71"/>
        <end position="90"/>
    </location>
</feature>
<reference evidence="2" key="1">
    <citation type="submission" date="2021-02" db="EMBL/GenBank/DDBJ databases">
        <title>Rhodobacter shimadae sp. nov., an aerobic anoxygenic phototrophic bacterium isolated from a hot spring.</title>
        <authorList>
            <person name="Muramatsu S."/>
            <person name="Haruta S."/>
            <person name="Hirose S."/>
            <person name="Hanada S."/>
        </authorList>
    </citation>
    <scope>NUCLEOTIDE SEQUENCE</scope>
    <source>
        <strain evidence="2">N10</strain>
    </source>
</reference>
<dbReference type="Proteomes" id="UP000826300">
    <property type="component" value="Chromosome"/>
</dbReference>
<keyword evidence="1" id="KW-0812">Transmembrane</keyword>
<sequence>MAQALQRYATPFITGFFLVSLVTGVALYVHVGPAAFREMHEILSLVLILPFVLHLWKNWRPMLAYFKRAPMIIALAVTLVSSALFFIPSGETGATAGGPPPFALAQAVIARPLADVAPVLGTTAEDLTARLTAAGFTVTGPDEALVDVATGSGKNPMELMAVLVAPAS</sequence>
<name>A0A8G0ZTC3_9RHOB</name>
<accession>A0A8G0ZTC3</accession>
<feature type="transmembrane region" description="Helical" evidence="1">
    <location>
        <begin position="42"/>
        <end position="59"/>
    </location>
</feature>
<evidence type="ECO:0000313" key="2">
    <source>
        <dbReference type="EMBL" id="QYZ68280.1"/>
    </source>
</evidence>